<reference evidence="1 2" key="1">
    <citation type="submission" date="2019-06" db="EMBL/GenBank/DDBJ databases">
        <title>Sequencing the genomes of 1000 actinobacteria strains.</title>
        <authorList>
            <person name="Klenk H.-P."/>
        </authorList>
    </citation>
    <scope>NUCLEOTIDE SEQUENCE [LARGE SCALE GENOMIC DNA]</scope>
    <source>
        <strain evidence="1 2">DSM 45928</strain>
    </source>
</reference>
<dbReference type="Proteomes" id="UP000317043">
    <property type="component" value="Unassembled WGS sequence"/>
</dbReference>
<dbReference type="InParanoid" id="A0A543AZJ0"/>
<dbReference type="SUPFAM" id="SSF55144">
    <property type="entry name" value="LigT-like"/>
    <property type="match status" value="1"/>
</dbReference>
<dbReference type="PANTHER" id="PTHR40037">
    <property type="entry name" value="PHOSPHOESTERASE YJCG-RELATED"/>
    <property type="match status" value="1"/>
</dbReference>
<keyword evidence="2" id="KW-1185">Reference proteome</keyword>
<evidence type="ECO:0000313" key="2">
    <source>
        <dbReference type="Proteomes" id="UP000317043"/>
    </source>
</evidence>
<organism evidence="1 2">
    <name type="scientific">Stackebrandtia endophytica</name>
    <dbReference type="NCBI Taxonomy" id="1496996"/>
    <lineage>
        <taxon>Bacteria</taxon>
        <taxon>Bacillati</taxon>
        <taxon>Actinomycetota</taxon>
        <taxon>Actinomycetes</taxon>
        <taxon>Glycomycetales</taxon>
        <taxon>Glycomycetaceae</taxon>
        <taxon>Stackebrandtia</taxon>
    </lineage>
</organism>
<dbReference type="RefSeq" id="WP_142041743.1">
    <property type="nucleotide sequence ID" value="NZ_JBHTGS010000001.1"/>
</dbReference>
<proteinExistence type="predicted"/>
<dbReference type="Pfam" id="PF13563">
    <property type="entry name" value="2_5_RNA_ligase2"/>
    <property type="match status" value="1"/>
</dbReference>
<accession>A0A543AZJ0</accession>
<dbReference type="OrthoDB" id="358773at2"/>
<dbReference type="AlphaFoldDB" id="A0A543AZJ0"/>
<dbReference type="InterPro" id="IPR009097">
    <property type="entry name" value="Cyclic_Pdiesterase"/>
</dbReference>
<name>A0A543AZJ0_9ACTN</name>
<keyword evidence="1" id="KW-0436">Ligase</keyword>
<dbReference type="PANTHER" id="PTHR40037:SF1">
    <property type="entry name" value="PHOSPHOESTERASE SAOUHSC_00951-RELATED"/>
    <property type="match status" value="1"/>
</dbReference>
<evidence type="ECO:0000313" key="1">
    <source>
        <dbReference type="EMBL" id="TQL77989.1"/>
    </source>
</evidence>
<sequence length="173" mass="19006">MTAVTTVGVAIPIPQPWGRQLDEARARTGDPQAPHVPSHVTLLGPTEIPTRQMPAVEAHLGRCAAGHHNFDLHLRGSGTFRPVTEVVFVTVAKGISECEKLEAVVRTGPLDKELTYPYHPHVTVAQSVPTAALDAVYEELADFDASFEVRGFTLYTHDVDAQWRARREFDFGV</sequence>
<dbReference type="GO" id="GO:0016874">
    <property type="term" value="F:ligase activity"/>
    <property type="evidence" value="ECO:0007669"/>
    <property type="project" value="UniProtKB-KW"/>
</dbReference>
<dbReference type="InterPro" id="IPR050580">
    <property type="entry name" value="2H_phosphoesterase_YjcG-like"/>
</dbReference>
<dbReference type="Gene3D" id="3.90.1140.10">
    <property type="entry name" value="Cyclic phosphodiesterase"/>
    <property type="match status" value="1"/>
</dbReference>
<dbReference type="EMBL" id="VFOW01000001">
    <property type="protein sequence ID" value="TQL77989.1"/>
    <property type="molecule type" value="Genomic_DNA"/>
</dbReference>
<gene>
    <name evidence="1" type="ORF">FB566_3564</name>
</gene>
<protein>
    <submittedName>
        <fullName evidence="1">2'-5' RNA ligase</fullName>
    </submittedName>
</protein>
<comment type="caution">
    <text evidence="1">The sequence shown here is derived from an EMBL/GenBank/DDBJ whole genome shotgun (WGS) entry which is preliminary data.</text>
</comment>